<evidence type="ECO:0000256" key="1">
    <source>
        <dbReference type="ARBA" id="ARBA00005964"/>
    </source>
</evidence>
<evidence type="ECO:0000256" key="2">
    <source>
        <dbReference type="ARBA" id="ARBA00022801"/>
    </source>
</evidence>
<dbReference type="InterPro" id="IPR019826">
    <property type="entry name" value="Carboxylesterase_B_AS"/>
</dbReference>
<dbReference type="InterPro" id="IPR002018">
    <property type="entry name" value="CarbesteraseB"/>
</dbReference>
<dbReference type="PROSITE" id="PS00941">
    <property type="entry name" value="CARBOXYLESTERASE_B_2"/>
    <property type="match status" value="1"/>
</dbReference>
<dbReference type="PANTHER" id="PTHR43918:SF4">
    <property type="entry name" value="CARBOXYLIC ESTER HYDROLASE"/>
    <property type="match status" value="1"/>
</dbReference>
<dbReference type="SUPFAM" id="SSF53474">
    <property type="entry name" value="alpha/beta-Hydrolases"/>
    <property type="match status" value="1"/>
</dbReference>
<dbReference type="EMBL" id="LR536450">
    <property type="protein sequence ID" value="VFU06989.1"/>
    <property type="molecule type" value="Genomic_DNA"/>
</dbReference>
<evidence type="ECO:0000313" key="5">
    <source>
        <dbReference type="EMBL" id="VFU06989.1"/>
    </source>
</evidence>
<dbReference type="Pfam" id="PF00135">
    <property type="entry name" value="COesterase"/>
    <property type="match status" value="1"/>
</dbReference>
<keyword evidence="2 3" id="KW-0378">Hydrolase</keyword>
<evidence type="ECO:0000313" key="6">
    <source>
        <dbReference type="Proteomes" id="UP000294360"/>
    </source>
</evidence>
<comment type="similarity">
    <text evidence="1 3">Belongs to the type-B carboxylesterase/lipase family.</text>
</comment>
<accession>A0A4V6IM93</accession>
<evidence type="ECO:0000259" key="4">
    <source>
        <dbReference type="Pfam" id="PF00135"/>
    </source>
</evidence>
<feature type="domain" description="Carboxylesterase type B" evidence="4">
    <location>
        <begin position="48"/>
        <end position="564"/>
    </location>
</feature>
<dbReference type="AlphaFoldDB" id="A0A4V6IM93"/>
<dbReference type="Proteomes" id="UP000294360">
    <property type="component" value="Chromosome"/>
</dbReference>
<dbReference type="GO" id="GO:0052689">
    <property type="term" value="F:carboxylic ester hydrolase activity"/>
    <property type="evidence" value="ECO:0007669"/>
    <property type="project" value="TreeGrafter"/>
</dbReference>
<dbReference type="InterPro" id="IPR029058">
    <property type="entry name" value="AB_hydrolase_fold"/>
</dbReference>
<protein>
    <recommendedName>
        <fullName evidence="3">Carboxylic ester hydrolase</fullName>
        <ecNumber evidence="3">3.1.1.-</ecNumber>
    </recommendedName>
</protein>
<reference evidence="5 6" key="1">
    <citation type="submission" date="2019-03" db="EMBL/GenBank/DDBJ databases">
        <authorList>
            <person name="Kox A.R. M."/>
        </authorList>
    </citation>
    <scope>NUCLEOTIDE SEQUENCE [LARGE SCALE GENOMIC DNA]</scope>
    <source>
        <strain evidence="5">MTUNDRAET4 annotated genome</strain>
    </source>
</reference>
<dbReference type="KEGG" id="mtun:MTUNDRAET4_0096"/>
<dbReference type="InterPro" id="IPR050654">
    <property type="entry name" value="AChE-related_enzymes"/>
</dbReference>
<dbReference type="Gene3D" id="3.40.50.1820">
    <property type="entry name" value="alpha/beta hydrolase"/>
    <property type="match status" value="1"/>
</dbReference>
<dbReference type="EC" id="3.1.1.-" evidence="3"/>
<proteinExistence type="inferred from homology"/>
<organism evidence="5 6">
    <name type="scientific">Methylocella tundrae</name>
    <dbReference type="NCBI Taxonomy" id="227605"/>
    <lineage>
        <taxon>Bacteria</taxon>
        <taxon>Pseudomonadati</taxon>
        <taxon>Pseudomonadota</taxon>
        <taxon>Alphaproteobacteria</taxon>
        <taxon>Hyphomicrobiales</taxon>
        <taxon>Beijerinckiaceae</taxon>
        <taxon>Methylocella</taxon>
    </lineage>
</organism>
<dbReference type="PANTHER" id="PTHR43918">
    <property type="entry name" value="ACETYLCHOLINESTERASE"/>
    <property type="match status" value="1"/>
</dbReference>
<evidence type="ECO:0000256" key="3">
    <source>
        <dbReference type="RuleBase" id="RU361235"/>
    </source>
</evidence>
<sequence length="571" mass="60777">MLSKLWRSARLRVDEAPPSIKTGLALSLILTAGALTAPMQAQAAGKLRVETKEGPVKGLLVNGVAEFLGIPYATPPLGKLRWMPPKPHAPWTNVLKATAFGPTCAQITTLGVFAGPANNNEDCLYINVFTPNLEPSTNLPVILWIHGGGHVDGESNDYDATKLASQGHTVVVTFNYRLNLMGFLAHPALDAEGHLFGNYGILDEQAALKWVQRNIGAFGGDKHNVTLGGQSAGASSTADNVISPLATGLFDRAIIQSGSTYMTLIPLAFAETKGTAFAVAAGCGSGTDAATAKCLRSLPAAQIEALSGTPSANGPYITGPMIDGQILPQGGVAAITSGRFNHMPVMNGVVKDEGNFGIGITEYFSGPPRVPPTAASFTTFVTNTYSGNAGPGGSPPAYPPGTVAAVLAQYPVNAYATPQLALDAVMTDPTACRIRYGTQLFSAQKVPVYAYEFDYQKAPYYFPAMPGFVPLAAHTIDIQFLFRLYHGGPLGITHYLNNKEEDLSDQLVTAWTNFAWTGNPNGLGNSPWPRYRNNPAKAIYLSENIPLSTFADAQYSAAHKCDFWQQYLIYN</sequence>
<dbReference type="InterPro" id="IPR019819">
    <property type="entry name" value="Carboxylesterase_B_CS"/>
</dbReference>
<name>A0A4V6IM93_METTU</name>
<dbReference type="PROSITE" id="PS00122">
    <property type="entry name" value="CARBOXYLESTERASE_B_1"/>
    <property type="match status" value="1"/>
</dbReference>
<gene>
    <name evidence="5" type="ORF">MTUNDRAET4_0096</name>
</gene>